<keyword evidence="4" id="KW-1185">Reference proteome</keyword>
<organism evidence="3 4">
    <name type="scientific">Sulfitobacter noctilucicola</name>
    <dbReference type="NCBI Taxonomy" id="1342301"/>
    <lineage>
        <taxon>Bacteria</taxon>
        <taxon>Pseudomonadati</taxon>
        <taxon>Pseudomonadota</taxon>
        <taxon>Alphaproteobacteria</taxon>
        <taxon>Rhodobacterales</taxon>
        <taxon>Roseobacteraceae</taxon>
        <taxon>Sulfitobacter</taxon>
    </lineage>
</organism>
<proteinExistence type="predicted"/>
<keyword evidence="2" id="KW-0812">Transmembrane</keyword>
<evidence type="ECO:0000313" key="4">
    <source>
        <dbReference type="Proteomes" id="UP000565745"/>
    </source>
</evidence>
<keyword evidence="1" id="KW-0201">Cytochrome c-type biogenesis</keyword>
<sequence length="409" mass="43741">MTFWITTVLMAVLVASFLARALIGRGRAVAGDAGDYDLRVYRDQLAEIERDVARGVIPPEDAERVRTEISRRILAADAGRSAATIEPQKTPLLLVGALAITLIGGSIAIYTWLGQPGYGDLALQDRIAFAEELRENRPDQQTAVDSLPPFPVTEELSDEFVNLMASLRETVSARPDDLQGHILLAQNEARMGNFMDAAAAQNRVMQIKGEDVTSEDISDFGELLVLAAGGYVSPEAEVAFRAALNRDENDGRARYYLGLMMVQTGRPDIAFRLWNGLLRRGPADAAWIAPITAQIENVAQLAGVNNYSIPAIGGGAAPGPSVDDIEAASEMTAEARMEMIGGMVEGLSNRLATEGGPAQDWARLITSLGVLGDSEQALAIYNNAMDVFADDPASRDVIRAAGSQAGVAE</sequence>
<dbReference type="SUPFAM" id="SSF48452">
    <property type="entry name" value="TPR-like"/>
    <property type="match status" value="1"/>
</dbReference>
<keyword evidence="2" id="KW-0472">Membrane</keyword>
<dbReference type="GO" id="GO:0017004">
    <property type="term" value="P:cytochrome complex assembly"/>
    <property type="evidence" value="ECO:0007669"/>
    <property type="project" value="UniProtKB-KW"/>
</dbReference>
<name>A0A7W6Q581_9RHOB</name>
<feature type="transmembrane region" description="Helical" evidence="2">
    <location>
        <begin position="92"/>
        <end position="113"/>
    </location>
</feature>
<dbReference type="RefSeq" id="WP_025056492.1">
    <property type="nucleotide sequence ID" value="NZ_JACIFU010000004.1"/>
</dbReference>
<dbReference type="Proteomes" id="UP000565745">
    <property type="component" value="Unassembled WGS sequence"/>
</dbReference>
<evidence type="ECO:0000256" key="2">
    <source>
        <dbReference type="SAM" id="Phobius"/>
    </source>
</evidence>
<keyword evidence="2" id="KW-1133">Transmembrane helix</keyword>
<dbReference type="InterPro" id="IPR017560">
    <property type="entry name" value="Cyt_c_biogenesis_CcmI"/>
</dbReference>
<dbReference type="NCBIfam" id="TIGR03142">
    <property type="entry name" value="cytochro_ccmI"/>
    <property type="match status" value="1"/>
</dbReference>
<accession>A0A7W6Q581</accession>
<dbReference type="InterPro" id="IPR011990">
    <property type="entry name" value="TPR-like_helical_dom_sf"/>
</dbReference>
<reference evidence="3 4" key="1">
    <citation type="submission" date="2020-08" db="EMBL/GenBank/DDBJ databases">
        <title>Genomic Encyclopedia of Type Strains, Phase IV (KMG-IV): sequencing the most valuable type-strain genomes for metagenomic binning, comparative biology and taxonomic classification.</title>
        <authorList>
            <person name="Goeker M."/>
        </authorList>
    </citation>
    <scope>NUCLEOTIDE SEQUENCE [LARGE SCALE GENOMIC DNA]</scope>
    <source>
        <strain evidence="3 4">DSM 101015</strain>
    </source>
</reference>
<evidence type="ECO:0000313" key="3">
    <source>
        <dbReference type="EMBL" id="MBB4175463.1"/>
    </source>
</evidence>
<dbReference type="EMBL" id="JACIFU010000004">
    <property type="protein sequence ID" value="MBB4175463.1"/>
    <property type="molecule type" value="Genomic_DNA"/>
</dbReference>
<dbReference type="AlphaFoldDB" id="A0A7W6Q581"/>
<evidence type="ECO:0000256" key="1">
    <source>
        <dbReference type="ARBA" id="ARBA00022748"/>
    </source>
</evidence>
<dbReference type="OrthoDB" id="9815847at2"/>
<dbReference type="Gene3D" id="1.25.40.10">
    <property type="entry name" value="Tetratricopeptide repeat domain"/>
    <property type="match status" value="1"/>
</dbReference>
<comment type="caution">
    <text evidence="3">The sequence shown here is derived from an EMBL/GenBank/DDBJ whole genome shotgun (WGS) entry which is preliminary data.</text>
</comment>
<gene>
    <name evidence="3" type="ORF">GGR93_003256</name>
</gene>
<protein>
    <submittedName>
        <fullName evidence="3">Cytochrome c-type biogenesis protein CcmH</fullName>
    </submittedName>
</protein>